<protein>
    <submittedName>
        <fullName evidence="3">Phage replisome organizer</fullName>
    </submittedName>
</protein>
<sequence length="309" mass="36222">MADISWIKLATDIPDHRKIKRIRKLPDGNNIILFWVFLLARAGESNHSGGLYMTDTLPYSVEDLSADFDFTTEFVEFALITLEKYGMITRYDEIIFIKNWEEYQAVEGLEKVREQNRIRQAKYRDKQKQLTLGNVTGNVEVTANNGTDIELDKELDIDKEKDNKDSRKPRKRVYEGNSPYIQLSKFLYEKINADAADKSEMTKEPNYQTWADDIRKMIDIDKRTEEQVRKMIEWCQSDSFWSGNILSARKLREKYDTMAKQANRQYQRQPVRQETMPDWVDNPTPEAKLSPEEQAALDAQIAAWEAKKK</sequence>
<organism evidence="3 4">
    <name type="scientific">Enterococcus plantarum</name>
    <dbReference type="NCBI Taxonomy" id="1077675"/>
    <lineage>
        <taxon>Bacteria</taxon>
        <taxon>Bacillati</taxon>
        <taxon>Bacillota</taxon>
        <taxon>Bacilli</taxon>
        <taxon>Lactobacillales</taxon>
        <taxon>Enterococcaceae</taxon>
        <taxon>Enterococcus</taxon>
    </lineage>
</organism>
<evidence type="ECO:0000259" key="2">
    <source>
        <dbReference type="Pfam" id="PF09681"/>
    </source>
</evidence>
<reference evidence="3 4" key="1">
    <citation type="submission" date="2017-11" db="EMBL/GenBank/DDBJ databases">
        <title>Draft genome sequence of Enterococcus plantarum TRW2 strain isolated from lettuce.</title>
        <authorList>
            <person name="Kim E.B."/>
            <person name="Marco M.L."/>
            <person name="Williams T.R."/>
            <person name="You I.H."/>
        </authorList>
    </citation>
    <scope>NUCLEOTIDE SEQUENCE [LARGE SCALE GENOMIC DNA]</scope>
    <source>
        <strain evidence="3 4">TRW2</strain>
    </source>
</reference>
<evidence type="ECO:0000256" key="1">
    <source>
        <dbReference type="SAM" id="MobiDB-lite"/>
    </source>
</evidence>
<dbReference type="AlphaFoldDB" id="A0A2W4BDL2"/>
<feature type="domain" description="Phage replisome organiser N-terminal" evidence="2">
    <location>
        <begin position="6"/>
        <end position="124"/>
    </location>
</feature>
<feature type="compositionally biased region" description="Polar residues" evidence="1">
    <location>
        <begin position="262"/>
        <end position="272"/>
    </location>
</feature>
<dbReference type="PANTHER" id="PTHR37293">
    <property type="entry name" value="PHAGE REPLICATION PROTEIN-RELATED"/>
    <property type="match status" value="1"/>
</dbReference>
<proteinExistence type="predicted"/>
<dbReference type="InterPro" id="IPR010056">
    <property type="entry name" value="Phage_rep_org__N"/>
</dbReference>
<evidence type="ECO:0000313" key="4">
    <source>
        <dbReference type="Proteomes" id="UP000249828"/>
    </source>
</evidence>
<accession>A0A2W4BDL2</accession>
<dbReference type="Pfam" id="PF09681">
    <property type="entry name" value="Phage_rep_org_N"/>
    <property type="match status" value="1"/>
</dbReference>
<dbReference type="NCBIfam" id="TIGR01714">
    <property type="entry name" value="phage_rep_org_N"/>
    <property type="match status" value="1"/>
</dbReference>
<dbReference type="Proteomes" id="UP000249828">
    <property type="component" value="Unassembled WGS sequence"/>
</dbReference>
<dbReference type="InterPro" id="IPR053162">
    <property type="entry name" value="DnaD"/>
</dbReference>
<dbReference type="PANTHER" id="PTHR37293:SF7">
    <property type="entry name" value="HYPOTHETICAL PHAGE PROTEIN"/>
    <property type="match status" value="1"/>
</dbReference>
<dbReference type="EMBL" id="PIEU01000111">
    <property type="protein sequence ID" value="PZL71052.1"/>
    <property type="molecule type" value="Genomic_DNA"/>
</dbReference>
<dbReference type="RefSeq" id="WP_111248663.1">
    <property type="nucleotide sequence ID" value="NZ_PIEU01000111.1"/>
</dbReference>
<name>A0A2W4BDL2_9ENTE</name>
<evidence type="ECO:0000313" key="3">
    <source>
        <dbReference type="EMBL" id="PZL71052.1"/>
    </source>
</evidence>
<keyword evidence="4" id="KW-1185">Reference proteome</keyword>
<comment type="caution">
    <text evidence="3">The sequence shown here is derived from an EMBL/GenBank/DDBJ whole genome shotgun (WGS) entry which is preliminary data.</text>
</comment>
<gene>
    <name evidence="3" type="ORF">CI088_14345</name>
</gene>
<feature type="region of interest" description="Disordered" evidence="1">
    <location>
        <begin position="262"/>
        <end position="295"/>
    </location>
</feature>